<dbReference type="SUPFAM" id="SSF55874">
    <property type="entry name" value="ATPase domain of HSP90 chaperone/DNA topoisomerase II/histidine kinase"/>
    <property type="match status" value="1"/>
</dbReference>
<dbReference type="Gene3D" id="1.10.287.130">
    <property type="match status" value="1"/>
</dbReference>
<dbReference type="InterPro" id="IPR000014">
    <property type="entry name" value="PAS"/>
</dbReference>
<dbReference type="CDD" id="cd17546">
    <property type="entry name" value="REC_hyHK_CKI1_RcsC-like"/>
    <property type="match status" value="1"/>
</dbReference>
<protein>
    <recommendedName>
        <fullName evidence="2">histidine kinase</fullName>
        <ecNumber evidence="2">2.7.13.3</ecNumber>
    </recommendedName>
</protein>
<dbReference type="Pfam" id="PF02518">
    <property type="entry name" value="HATPase_c"/>
    <property type="match status" value="1"/>
</dbReference>
<keyword evidence="5" id="KW-0418">Kinase</keyword>
<dbReference type="PROSITE" id="PS50112">
    <property type="entry name" value="PAS"/>
    <property type="match status" value="1"/>
</dbReference>
<dbReference type="PRINTS" id="PR00344">
    <property type="entry name" value="BCTRLSENSOR"/>
</dbReference>
<dbReference type="Pfam" id="PF13426">
    <property type="entry name" value="PAS_9"/>
    <property type="match status" value="1"/>
</dbReference>
<keyword evidence="11" id="KW-0067">ATP-binding</keyword>
<dbReference type="SUPFAM" id="SSF47384">
    <property type="entry name" value="Homodimeric domain of signal transducing histidine kinase"/>
    <property type="match status" value="1"/>
</dbReference>
<dbReference type="GO" id="GO:0005524">
    <property type="term" value="F:ATP binding"/>
    <property type="evidence" value="ECO:0007669"/>
    <property type="project" value="UniProtKB-KW"/>
</dbReference>
<evidence type="ECO:0000259" key="8">
    <source>
        <dbReference type="PROSITE" id="PS50109"/>
    </source>
</evidence>
<dbReference type="CDD" id="cd16922">
    <property type="entry name" value="HATPase_EvgS-ArcB-TorS-like"/>
    <property type="match status" value="1"/>
</dbReference>
<dbReference type="RefSeq" id="WP_371386920.1">
    <property type="nucleotide sequence ID" value="NZ_JBGLYH010000031.1"/>
</dbReference>
<dbReference type="InterPro" id="IPR035965">
    <property type="entry name" value="PAS-like_dom_sf"/>
</dbReference>
<dbReference type="PANTHER" id="PTHR45339:SF1">
    <property type="entry name" value="HYBRID SIGNAL TRANSDUCTION HISTIDINE KINASE J"/>
    <property type="match status" value="1"/>
</dbReference>
<keyword evidence="3 7" id="KW-0597">Phosphoprotein</keyword>
<organism evidence="11 12">
    <name type="scientific">Pseudodesulfovibrio karagichevae</name>
    <dbReference type="NCBI Taxonomy" id="3239305"/>
    <lineage>
        <taxon>Bacteria</taxon>
        <taxon>Pseudomonadati</taxon>
        <taxon>Thermodesulfobacteriota</taxon>
        <taxon>Desulfovibrionia</taxon>
        <taxon>Desulfovibrionales</taxon>
        <taxon>Desulfovibrionaceae</taxon>
    </lineage>
</organism>
<dbReference type="InterPro" id="IPR036890">
    <property type="entry name" value="HATPase_C_sf"/>
</dbReference>
<feature type="modified residue" description="4-aspartylphosphate" evidence="7">
    <location>
        <position position="607"/>
    </location>
</feature>
<dbReference type="SUPFAM" id="SSF52172">
    <property type="entry name" value="CheY-like"/>
    <property type="match status" value="1"/>
</dbReference>
<feature type="domain" description="PAS" evidence="10">
    <location>
        <begin position="31"/>
        <end position="56"/>
    </location>
</feature>
<evidence type="ECO:0000256" key="7">
    <source>
        <dbReference type="PROSITE-ProRule" id="PRU00169"/>
    </source>
</evidence>
<evidence type="ECO:0000256" key="1">
    <source>
        <dbReference type="ARBA" id="ARBA00000085"/>
    </source>
</evidence>
<dbReference type="CDD" id="cd00130">
    <property type="entry name" value="PAS"/>
    <property type="match status" value="1"/>
</dbReference>
<keyword evidence="6" id="KW-0902">Two-component regulatory system</keyword>
<dbReference type="InterPro" id="IPR001789">
    <property type="entry name" value="Sig_transdc_resp-reg_receiver"/>
</dbReference>
<evidence type="ECO:0000259" key="9">
    <source>
        <dbReference type="PROSITE" id="PS50110"/>
    </source>
</evidence>
<gene>
    <name evidence="11" type="ORF">AB6M95_11630</name>
</gene>
<dbReference type="Proteomes" id="UP001568698">
    <property type="component" value="Unassembled WGS sequence"/>
</dbReference>
<dbReference type="Gene3D" id="3.40.50.2300">
    <property type="match status" value="1"/>
</dbReference>
<dbReference type="InterPro" id="IPR004358">
    <property type="entry name" value="Sig_transdc_His_kin-like_C"/>
</dbReference>
<evidence type="ECO:0000256" key="6">
    <source>
        <dbReference type="ARBA" id="ARBA00023012"/>
    </source>
</evidence>
<dbReference type="PANTHER" id="PTHR45339">
    <property type="entry name" value="HYBRID SIGNAL TRANSDUCTION HISTIDINE KINASE J"/>
    <property type="match status" value="1"/>
</dbReference>
<evidence type="ECO:0000259" key="10">
    <source>
        <dbReference type="PROSITE" id="PS50112"/>
    </source>
</evidence>
<dbReference type="Pfam" id="PF13185">
    <property type="entry name" value="GAF_2"/>
    <property type="match status" value="1"/>
</dbReference>
<keyword evidence="4" id="KW-0808">Transferase</keyword>
<dbReference type="InterPro" id="IPR003594">
    <property type="entry name" value="HATPase_dom"/>
</dbReference>
<dbReference type="Gene3D" id="3.30.450.40">
    <property type="match status" value="1"/>
</dbReference>
<feature type="domain" description="Response regulatory" evidence="9">
    <location>
        <begin position="558"/>
        <end position="677"/>
    </location>
</feature>
<evidence type="ECO:0000313" key="12">
    <source>
        <dbReference type="Proteomes" id="UP001568698"/>
    </source>
</evidence>
<dbReference type="SMART" id="SM00387">
    <property type="entry name" value="HATPase_c"/>
    <property type="match status" value="1"/>
</dbReference>
<dbReference type="CDD" id="cd00082">
    <property type="entry name" value="HisKA"/>
    <property type="match status" value="1"/>
</dbReference>
<comment type="caution">
    <text evidence="11">The sequence shown here is derived from an EMBL/GenBank/DDBJ whole genome shotgun (WGS) entry which is preliminary data.</text>
</comment>
<dbReference type="Pfam" id="PF00512">
    <property type="entry name" value="HisKA"/>
    <property type="match status" value="1"/>
</dbReference>
<dbReference type="InterPro" id="IPR011006">
    <property type="entry name" value="CheY-like_superfamily"/>
</dbReference>
<reference evidence="11 12" key="1">
    <citation type="submission" date="2024-08" db="EMBL/GenBank/DDBJ databases">
        <title>Sulfate-reducing bacteria isolated from formation water of the oil field in Kazakhstan and description of Pseudodesulfovibrio sp.</title>
        <authorList>
            <person name="Bidzhieva S.K."/>
            <person name="Tourova T.P."/>
            <person name="Grouzdev D.S."/>
            <person name="Beletsky A.V."/>
            <person name="Sokolova D.S."/>
            <person name="Samigullina S.R."/>
            <person name="Poltaraus A.B."/>
            <person name="Avtukh A.N."/>
            <person name="Tereshina V.M."/>
            <person name="Zhaparov N.S."/>
            <person name="Mardanov A.V."/>
            <person name="Nazina T.N."/>
        </authorList>
    </citation>
    <scope>NUCLEOTIDE SEQUENCE [LARGE SCALE GENOMIC DNA]</scope>
    <source>
        <strain evidence="11 12">9FUS</strain>
    </source>
</reference>
<feature type="domain" description="Histidine kinase" evidence="8">
    <location>
        <begin position="315"/>
        <end position="539"/>
    </location>
</feature>
<dbReference type="InterPro" id="IPR036097">
    <property type="entry name" value="HisK_dim/P_sf"/>
</dbReference>
<dbReference type="InterPro" id="IPR005467">
    <property type="entry name" value="His_kinase_dom"/>
</dbReference>
<comment type="catalytic activity">
    <reaction evidence="1">
        <text>ATP + protein L-histidine = ADP + protein N-phospho-L-histidine.</text>
        <dbReference type="EC" id="2.7.13.3"/>
    </reaction>
</comment>
<dbReference type="PROSITE" id="PS50110">
    <property type="entry name" value="RESPONSE_REGULATORY"/>
    <property type="match status" value="1"/>
</dbReference>
<accession>A0ABV4K367</accession>
<dbReference type="NCBIfam" id="TIGR00229">
    <property type="entry name" value="sensory_box"/>
    <property type="match status" value="1"/>
</dbReference>
<dbReference type="PROSITE" id="PS50109">
    <property type="entry name" value="HIS_KIN"/>
    <property type="match status" value="1"/>
</dbReference>
<dbReference type="SUPFAM" id="SSF55781">
    <property type="entry name" value="GAF domain-like"/>
    <property type="match status" value="1"/>
</dbReference>
<dbReference type="SUPFAM" id="SSF55785">
    <property type="entry name" value="PYP-like sensor domain (PAS domain)"/>
    <property type="match status" value="1"/>
</dbReference>
<evidence type="ECO:0000256" key="5">
    <source>
        <dbReference type="ARBA" id="ARBA00022777"/>
    </source>
</evidence>
<dbReference type="Pfam" id="PF00072">
    <property type="entry name" value="Response_reg"/>
    <property type="match status" value="1"/>
</dbReference>
<proteinExistence type="predicted"/>
<evidence type="ECO:0000256" key="3">
    <source>
        <dbReference type="ARBA" id="ARBA00022553"/>
    </source>
</evidence>
<sequence>MIHADLLRNILALQEPEAALACRTEGGNPSEARIIEANRAACALLGLTREELLNRTPGEVITNFAALAEGEPVFETGSRRIEHTLCGPGRATPVEIRSHALELDGDALFVIILRDITVRRRREMKSDLDEQRFKTLYTLSRMIDRTEEEILDYALVQSVYMTDSRMGYIGFLDESESILSLRPWAVPDLGECTVRDKSRIFRIEGAGLWADAVRQRRTIITNDYARSSGRRGTPEGHVPLVRHMNVPVMEKNRIRMLVGVANKDEEYTESDAVQLSLIMEGVWHIIQRKRMKTDLVRAMREARQADRAKSQFLANMSHELRTPLNGIMGMTQLLLGTKGLTDEQKEYLTLSLESSIQLSGLLSSLLDLSHIESGGTGLNRVDFDLPGIIHAAVDPLLSQAETKGLRLRCSLDQGLPATVHGDAEKLRQILVNLVHNAVKFTENGSVTVTAHCEPIADVPDRVSLCVAVTDTGVGIPENKLESVFESFMLGEEYMTKRYSGAGLGLTISRKLAEIMDGSIDLQSRPGEGSVFTLTVPLLHRPERADACSAEEKAGLRLNILVAEDEEVNALVTSKLLRKHGHDTTVVDNGQRAIDALMRGGFDLVLMDVQMPVINGMEVTEIIRSGAAEGIDAHIPIIGLTAFAGDEDRQRFLVAGMNGVVTKPFDAEELLDAVCTAAVSARAI</sequence>
<dbReference type="EC" id="2.7.13.3" evidence="2"/>
<keyword evidence="12" id="KW-1185">Reference proteome</keyword>
<keyword evidence="11" id="KW-0547">Nucleotide-binding</keyword>
<evidence type="ECO:0000256" key="4">
    <source>
        <dbReference type="ARBA" id="ARBA00022679"/>
    </source>
</evidence>
<name>A0ABV4K367_9BACT</name>
<dbReference type="InterPro" id="IPR029016">
    <property type="entry name" value="GAF-like_dom_sf"/>
</dbReference>
<dbReference type="SMART" id="SM00448">
    <property type="entry name" value="REC"/>
    <property type="match status" value="1"/>
</dbReference>
<dbReference type="InterPro" id="IPR003661">
    <property type="entry name" value="HisK_dim/P_dom"/>
</dbReference>
<dbReference type="Gene3D" id="3.30.565.10">
    <property type="entry name" value="Histidine kinase-like ATPase, C-terminal domain"/>
    <property type="match status" value="1"/>
</dbReference>
<dbReference type="SMART" id="SM00388">
    <property type="entry name" value="HisKA"/>
    <property type="match status" value="1"/>
</dbReference>
<dbReference type="EMBL" id="JBGLYH010000031">
    <property type="protein sequence ID" value="MEZ7197404.1"/>
    <property type="molecule type" value="Genomic_DNA"/>
</dbReference>
<dbReference type="InterPro" id="IPR003018">
    <property type="entry name" value="GAF"/>
</dbReference>
<evidence type="ECO:0000256" key="2">
    <source>
        <dbReference type="ARBA" id="ARBA00012438"/>
    </source>
</evidence>
<evidence type="ECO:0000313" key="11">
    <source>
        <dbReference type="EMBL" id="MEZ7197404.1"/>
    </source>
</evidence>
<dbReference type="Gene3D" id="3.30.450.20">
    <property type="entry name" value="PAS domain"/>
    <property type="match status" value="1"/>
</dbReference>